<protein>
    <submittedName>
        <fullName evidence="1">Uncharacterized protein</fullName>
    </submittedName>
</protein>
<dbReference type="EMBL" id="JANBVB010000833">
    <property type="protein sequence ID" value="KAJ2892019.1"/>
    <property type="molecule type" value="Genomic_DNA"/>
</dbReference>
<accession>A0ACC1M2D3</accession>
<comment type="caution">
    <text evidence="1">The sequence shown here is derived from an EMBL/GenBank/DDBJ whole genome shotgun (WGS) entry which is preliminary data.</text>
</comment>
<evidence type="ECO:0000313" key="1">
    <source>
        <dbReference type="EMBL" id="KAJ2892019.1"/>
    </source>
</evidence>
<keyword evidence="2" id="KW-1185">Reference proteome</keyword>
<feature type="non-terminal residue" evidence="1">
    <location>
        <position position="1111"/>
    </location>
</feature>
<name>A0ACC1M2D3_9FUNG</name>
<gene>
    <name evidence="1" type="ORF">IWW38_003380</name>
</gene>
<reference evidence="1" key="1">
    <citation type="submission" date="2022-07" db="EMBL/GenBank/DDBJ databases">
        <title>Phylogenomic reconstructions and comparative analyses of Kickxellomycotina fungi.</title>
        <authorList>
            <person name="Reynolds N.K."/>
            <person name="Stajich J.E."/>
            <person name="Barry K."/>
            <person name="Grigoriev I.V."/>
            <person name="Crous P."/>
            <person name="Smith M.E."/>
        </authorList>
    </citation>
    <scope>NUCLEOTIDE SEQUENCE</scope>
    <source>
        <strain evidence="1">CBS 190363</strain>
    </source>
</reference>
<proteinExistence type="predicted"/>
<organism evidence="1 2">
    <name type="scientific">Coemansia aciculifera</name>
    <dbReference type="NCBI Taxonomy" id="417176"/>
    <lineage>
        <taxon>Eukaryota</taxon>
        <taxon>Fungi</taxon>
        <taxon>Fungi incertae sedis</taxon>
        <taxon>Zoopagomycota</taxon>
        <taxon>Kickxellomycotina</taxon>
        <taxon>Kickxellomycetes</taxon>
        <taxon>Kickxellales</taxon>
        <taxon>Kickxellaceae</taxon>
        <taxon>Coemansia</taxon>
    </lineage>
</organism>
<sequence>MQEASSAAAPHSTLEEKQSPNGDDRQALAELSDSDKGEGYPERDSASRREQKRRLNQACLLCRRKKIKCDSVHPSCSNCQRRGIQCIYPEVRKRGRPPRMYTFADFALPGQPLPPELHGIANVHASAMLPPAHAKPGSVGYPRGPGSAGTGVAGYQRGPGSAGAGLSGTSTPAYTASEYDQSPALPPLSVAVGRGGMGRGPLDPMLLPTPPLGVDQAVLDLFEYVAPSLPIVHRQTLVQNIRDRSLTLPLWLAIHAVSARFESLHGSRPAGQPHHTLGAGYAEKTHAILVNRFGHRQPRPEWARNERGRMVVARDAALEQGGASSDLSRREVIELLQTHVLLSVYYAGNWELGLAAETHAAAVRLAQRMGVHLMDDPSRLPDASGIFNPVAAQHQRKRAQGWAEHQGDDAASADTRRDWIEHETLRRIWWAMYSLDRMFYLSAGSPRMISISAFRVRLPCSDLEWDSMHAQPTTGSPSAAPAAGSRQPQQPSGLMVRTFREAVMHTSMSEQAGSEIAATPSVDSSVYRYAAALAGLIDSVMDFAEDIRALATPPLLEGTEILAQLRAEQLASSDGRSHYAGPPSSTAVWLGSRKASSHLSRTARSGWHASSVSAAWPPDWRSRMRVMKERASALEAQFTDWYSAMPIAQFARKPHLYSQLPLQDRITYFHQQIVYYGSVIQLQSLIVMAHGLLLPDSAADDGSPDAFGPSALADMLWRSMMDMDTSPQIAADLRSRRPTGESMSSDPMYASRRRQFGAHQAWTPRRQYGGSTFAAEGLYADSDDSLPPVPLDEDGNSPEIIREELQRMVQAAWCRCTEAAIAMSSAVKRATEVRKVASANPNTSYYDPTFRPQVLPPYRGDVVSGEPSGGGSSIRYDRPPPAAVAGEMRASPQQPHMSTMSMHSLAEGLGRSPLPTSTHSPYQPQQQLQQNQQPGGVNPGMVVDSAAGPGQVIDDATFFMRFNMFTSSAAYIGACIHLQNLKVTPRWEMALRRHSELSDAHAGGGGGPGVASTSLSMAEAREMGILPSSRDIGALPPPPLLLPLPALPCTPDQAREGVKPLVKILEGIEPYWRVGGRVDRIRAMWREIEGSDLLPSAQVRASPSARIPGPP</sequence>
<evidence type="ECO:0000313" key="2">
    <source>
        <dbReference type="Proteomes" id="UP001139981"/>
    </source>
</evidence>
<dbReference type="Proteomes" id="UP001139981">
    <property type="component" value="Unassembled WGS sequence"/>
</dbReference>